<evidence type="ECO:0000313" key="3">
    <source>
        <dbReference type="Proteomes" id="UP000245624"/>
    </source>
</evidence>
<comment type="caution">
    <text evidence="2">The sequence shown here is derived from an EMBL/GenBank/DDBJ whole genome shotgun (WGS) entry which is preliminary data.</text>
</comment>
<keyword evidence="3" id="KW-1185">Reference proteome</keyword>
<evidence type="ECO:0000259" key="1">
    <source>
        <dbReference type="SMART" id="SM01091"/>
    </source>
</evidence>
<dbReference type="InterPro" id="IPR036318">
    <property type="entry name" value="FAD-bd_PCMH-like_sf"/>
</dbReference>
<feature type="domain" description="Transporter-associated" evidence="1">
    <location>
        <begin position="2"/>
        <end position="71"/>
    </location>
</feature>
<dbReference type="AlphaFoldDB" id="A0A317KY56"/>
<dbReference type="Pfam" id="PF03471">
    <property type="entry name" value="CorC_HlyC"/>
    <property type="match status" value="1"/>
</dbReference>
<reference evidence="2 3" key="1">
    <citation type="submission" date="2018-05" db="EMBL/GenBank/DDBJ databases">
        <title>Genomic analysis of Gracilibacillus dipsosauri DD1 reveals novel features of a salt-tolerant amylase.</title>
        <authorList>
            <person name="Deutch C.E."/>
            <person name="Yang S."/>
        </authorList>
    </citation>
    <scope>NUCLEOTIDE SEQUENCE [LARGE SCALE GENOMIC DNA]</scope>
    <source>
        <strain evidence="2 3">DD1</strain>
    </source>
</reference>
<name>A0A317KY56_9BACI</name>
<dbReference type="SUPFAM" id="SSF56176">
    <property type="entry name" value="FAD-binding/transporter-associated domain-like"/>
    <property type="match status" value="1"/>
</dbReference>
<proteinExistence type="predicted"/>
<dbReference type="EMBL" id="QGTD01000013">
    <property type="protein sequence ID" value="PWU67670.1"/>
    <property type="molecule type" value="Genomic_DNA"/>
</dbReference>
<protein>
    <recommendedName>
        <fullName evidence="1">Transporter-associated domain-containing protein</fullName>
    </recommendedName>
</protein>
<dbReference type="OrthoDB" id="9798188at2"/>
<dbReference type="Gene3D" id="3.30.465.10">
    <property type="match status" value="1"/>
</dbReference>
<dbReference type="GO" id="GO:0050660">
    <property type="term" value="F:flavin adenine dinucleotide binding"/>
    <property type="evidence" value="ECO:0007669"/>
    <property type="project" value="InterPro"/>
</dbReference>
<gene>
    <name evidence="2" type="ORF">DLJ74_14535</name>
</gene>
<accession>A0A317KY56</accession>
<dbReference type="InterPro" id="IPR016169">
    <property type="entry name" value="FAD-bd_PCMH_sub2"/>
</dbReference>
<sequence>MIELNDNTYLIDGKTSIQVVNAFFEITLINENVDTISGWILNKNIDEKEETVVPHDTLKFKVTERSNKKSKIIY</sequence>
<organism evidence="2 3">
    <name type="scientific">Gracilibacillus dipsosauri</name>
    <dbReference type="NCBI Taxonomy" id="178340"/>
    <lineage>
        <taxon>Bacteria</taxon>
        <taxon>Bacillati</taxon>
        <taxon>Bacillota</taxon>
        <taxon>Bacilli</taxon>
        <taxon>Bacillales</taxon>
        <taxon>Bacillaceae</taxon>
        <taxon>Gracilibacillus</taxon>
    </lineage>
</organism>
<dbReference type="InterPro" id="IPR005170">
    <property type="entry name" value="Transptr-assoc_dom"/>
</dbReference>
<dbReference type="SMART" id="SM01091">
    <property type="entry name" value="CorC_HlyC"/>
    <property type="match status" value="1"/>
</dbReference>
<dbReference type="Proteomes" id="UP000245624">
    <property type="component" value="Unassembled WGS sequence"/>
</dbReference>
<evidence type="ECO:0000313" key="2">
    <source>
        <dbReference type="EMBL" id="PWU67670.1"/>
    </source>
</evidence>